<dbReference type="RefSeq" id="WP_178931218.1">
    <property type="nucleotide sequence ID" value="NZ_JACBAZ010000001.1"/>
</dbReference>
<proteinExistence type="predicted"/>
<dbReference type="SUPFAM" id="SSF140931">
    <property type="entry name" value="Fic-like"/>
    <property type="match status" value="1"/>
</dbReference>
<gene>
    <name evidence="1" type="ORF">HW115_03735</name>
</gene>
<name>A0A851GHV0_9BACT</name>
<sequence length="110" mass="13183">MPDASIERIIEENKDSYYRALRIAQTSFQTTPDWNAWIVFFLRTLSKQCEVLARKVEDRRMHEGKQEVRIYDYVDDDAPMFASMFRKRLKGYSSMGYEIYDPEQEPLDLK</sequence>
<reference evidence="1 2" key="1">
    <citation type="submission" date="2020-07" db="EMBL/GenBank/DDBJ databases">
        <title>Roseicoccus Jingziensis gen. nov., sp. nov., isolated from coastal seawater.</title>
        <authorList>
            <person name="Feng X."/>
        </authorList>
    </citation>
    <scope>NUCLEOTIDE SEQUENCE [LARGE SCALE GENOMIC DNA]</scope>
    <source>
        <strain evidence="1 2">N1E253</strain>
    </source>
</reference>
<keyword evidence="2" id="KW-1185">Reference proteome</keyword>
<dbReference type="Gene3D" id="1.10.3290.10">
    <property type="entry name" value="Fido-like domain"/>
    <property type="match status" value="1"/>
</dbReference>
<accession>A0A851GHV0</accession>
<dbReference type="AlphaFoldDB" id="A0A851GHV0"/>
<comment type="caution">
    <text evidence="1">The sequence shown here is derived from an EMBL/GenBank/DDBJ whole genome shotgun (WGS) entry which is preliminary data.</text>
</comment>
<dbReference type="InterPro" id="IPR036597">
    <property type="entry name" value="Fido-like_dom_sf"/>
</dbReference>
<evidence type="ECO:0000313" key="2">
    <source>
        <dbReference type="Proteomes" id="UP000557872"/>
    </source>
</evidence>
<protein>
    <submittedName>
        <fullName evidence="1">Uncharacterized protein</fullName>
    </submittedName>
</protein>
<evidence type="ECO:0000313" key="1">
    <source>
        <dbReference type="EMBL" id="NWK54707.1"/>
    </source>
</evidence>
<organism evidence="1 2">
    <name type="scientific">Oceaniferula marina</name>
    <dbReference type="NCBI Taxonomy" id="2748318"/>
    <lineage>
        <taxon>Bacteria</taxon>
        <taxon>Pseudomonadati</taxon>
        <taxon>Verrucomicrobiota</taxon>
        <taxon>Verrucomicrobiia</taxon>
        <taxon>Verrucomicrobiales</taxon>
        <taxon>Verrucomicrobiaceae</taxon>
        <taxon>Oceaniferula</taxon>
    </lineage>
</organism>
<dbReference type="EMBL" id="JACBAZ010000001">
    <property type="protein sequence ID" value="NWK54707.1"/>
    <property type="molecule type" value="Genomic_DNA"/>
</dbReference>
<dbReference type="Proteomes" id="UP000557872">
    <property type="component" value="Unassembled WGS sequence"/>
</dbReference>